<evidence type="ECO:0000313" key="2">
    <source>
        <dbReference type="EMBL" id="KAJ7368701.1"/>
    </source>
</evidence>
<feature type="compositionally biased region" description="Acidic residues" evidence="1">
    <location>
        <begin position="383"/>
        <end position="392"/>
    </location>
</feature>
<feature type="compositionally biased region" description="Polar residues" evidence="1">
    <location>
        <begin position="460"/>
        <end position="475"/>
    </location>
</feature>
<gene>
    <name evidence="2" type="ORF">DFH08DRAFT_31718</name>
</gene>
<accession>A0AAD7AVC8</accession>
<feature type="region of interest" description="Disordered" evidence="1">
    <location>
        <begin position="378"/>
        <end position="405"/>
    </location>
</feature>
<evidence type="ECO:0008006" key="4">
    <source>
        <dbReference type="Google" id="ProtNLM"/>
    </source>
</evidence>
<dbReference type="SUPFAM" id="SSF52047">
    <property type="entry name" value="RNI-like"/>
    <property type="match status" value="1"/>
</dbReference>
<keyword evidence="3" id="KW-1185">Reference proteome</keyword>
<dbReference type="AlphaFoldDB" id="A0AAD7AVC8"/>
<organism evidence="2 3">
    <name type="scientific">Mycena albidolilacea</name>
    <dbReference type="NCBI Taxonomy" id="1033008"/>
    <lineage>
        <taxon>Eukaryota</taxon>
        <taxon>Fungi</taxon>
        <taxon>Dikarya</taxon>
        <taxon>Basidiomycota</taxon>
        <taxon>Agaricomycotina</taxon>
        <taxon>Agaricomycetes</taxon>
        <taxon>Agaricomycetidae</taxon>
        <taxon>Agaricales</taxon>
        <taxon>Marasmiineae</taxon>
        <taxon>Mycenaceae</taxon>
        <taxon>Mycena</taxon>
    </lineage>
</organism>
<sequence>MAEAFPTEVWEMSWIYASLKDLKALSSSCQLFRDICQPLLFERLKCLGPLLDEISPTKPEKTVEQMKRGRDRLHFIASNAKISSMVQSWTFDLPTESKNISTDIDAMIHDYPATEQIIHLSRAICSTFSSTIGVYTNLSELTIVCFQFTPIFCEALASLPKLTMMHIMFCGVDCPVSFGGIALEHFVCGYEGWGSQDALGYLVSGSRLEQLELLYPATAGPCLEVFAVSGPLPHLVALNLHLDGGSKDVFYQFLDCCPQFKCIRLEAPPTFAGVTLPETSIPTLRAFQGPLEIAGVFAGGRPVRSFDIQRRFGANEPADPTIVQQTLLQISTSSATLEYLTLPLLSLDSVPIRFIAENFPGLKHLVFFLRDTGIRALTSQDPQSDEESEGDWETVGGSSQAGSADEVIDVDEDDEHHSTGWMPLNELLNLSTRDGPLNELLSMSNLEEAMLEAMFKAQNGNGHHSDDCASQCSHASDSESIDWSEGNSETYEDQTPKSFADFMSALANDFIPLPRNIRTLSISLILAQGSKESDISISSVVEKLGARYPGLRKVIRV</sequence>
<reference evidence="2" key="1">
    <citation type="submission" date="2023-03" db="EMBL/GenBank/DDBJ databases">
        <title>Massive genome expansion in bonnet fungi (Mycena s.s.) driven by repeated elements and novel gene families across ecological guilds.</title>
        <authorList>
            <consortium name="Lawrence Berkeley National Laboratory"/>
            <person name="Harder C.B."/>
            <person name="Miyauchi S."/>
            <person name="Viragh M."/>
            <person name="Kuo A."/>
            <person name="Thoen E."/>
            <person name="Andreopoulos B."/>
            <person name="Lu D."/>
            <person name="Skrede I."/>
            <person name="Drula E."/>
            <person name="Henrissat B."/>
            <person name="Morin E."/>
            <person name="Kohler A."/>
            <person name="Barry K."/>
            <person name="LaButti K."/>
            <person name="Morin E."/>
            <person name="Salamov A."/>
            <person name="Lipzen A."/>
            <person name="Mereny Z."/>
            <person name="Hegedus B."/>
            <person name="Baldrian P."/>
            <person name="Stursova M."/>
            <person name="Weitz H."/>
            <person name="Taylor A."/>
            <person name="Grigoriev I.V."/>
            <person name="Nagy L.G."/>
            <person name="Martin F."/>
            <person name="Kauserud H."/>
        </authorList>
    </citation>
    <scope>NUCLEOTIDE SEQUENCE</scope>
    <source>
        <strain evidence="2">CBHHK002</strain>
    </source>
</reference>
<name>A0AAD7AVC8_9AGAR</name>
<dbReference type="EMBL" id="JARIHO010000001">
    <property type="protein sequence ID" value="KAJ7368701.1"/>
    <property type="molecule type" value="Genomic_DNA"/>
</dbReference>
<evidence type="ECO:0000313" key="3">
    <source>
        <dbReference type="Proteomes" id="UP001218218"/>
    </source>
</evidence>
<evidence type="ECO:0000256" key="1">
    <source>
        <dbReference type="SAM" id="MobiDB-lite"/>
    </source>
</evidence>
<dbReference type="Proteomes" id="UP001218218">
    <property type="component" value="Unassembled WGS sequence"/>
</dbReference>
<proteinExistence type="predicted"/>
<feature type="region of interest" description="Disordered" evidence="1">
    <location>
        <begin position="460"/>
        <end position="492"/>
    </location>
</feature>
<comment type="caution">
    <text evidence="2">The sequence shown here is derived from an EMBL/GenBank/DDBJ whole genome shotgun (WGS) entry which is preliminary data.</text>
</comment>
<protein>
    <recommendedName>
        <fullName evidence="4">F-box domain-containing protein</fullName>
    </recommendedName>
</protein>